<dbReference type="InterPro" id="IPR006201">
    <property type="entry name" value="Neur_channel"/>
</dbReference>
<keyword evidence="5" id="KW-0406">Ion transport</keyword>
<evidence type="ECO:0000256" key="4">
    <source>
        <dbReference type="ARBA" id="ARBA00023018"/>
    </source>
</evidence>
<dbReference type="GO" id="GO:0004888">
    <property type="term" value="F:transmembrane signaling receptor activity"/>
    <property type="evidence" value="ECO:0007669"/>
    <property type="project" value="InterPro"/>
</dbReference>
<dbReference type="InterPro" id="IPR002394">
    <property type="entry name" value="Nicotinic_acetylcholine_rcpt"/>
</dbReference>
<comment type="subcellular location">
    <subcellularLocation>
        <location evidence="10">Synaptic cell membrane</location>
        <topology evidence="10">Multi-pass membrane protein</topology>
    </subcellularLocation>
</comment>
<dbReference type="Proteomes" id="UP000663866">
    <property type="component" value="Unassembled WGS sequence"/>
</dbReference>
<keyword evidence="7" id="KW-0675">Receptor</keyword>
<feature type="domain" description="Neurotransmitter-gated ion-channel ligand-binding" evidence="11">
    <location>
        <begin position="6"/>
        <end position="91"/>
    </location>
</feature>
<keyword evidence="2" id="KW-1003">Cell membrane</keyword>
<dbReference type="GO" id="GO:0022848">
    <property type="term" value="F:acetylcholine-gated monoatomic cation-selective channel activity"/>
    <property type="evidence" value="ECO:0007669"/>
    <property type="project" value="InterPro"/>
</dbReference>
<evidence type="ECO:0000256" key="2">
    <source>
        <dbReference type="ARBA" id="ARBA00022475"/>
    </source>
</evidence>
<keyword evidence="13" id="KW-1185">Reference proteome</keyword>
<proteinExistence type="predicted"/>
<keyword evidence="1" id="KW-0813">Transport</keyword>
<dbReference type="InterPro" id="IPR036734">
    <property type="entry name" value="Neur_chan_lig-bd_sf"/>
</dbReference>
<reference evidence="12" key="1">
    <citation type="submission" date="2021-02" db="EMBL/GenBank/DDBJ databases">
        <authorList>
            <person name="Nowell W R."/>
        </authorList>
    </citation>
    <scope>NUCLEOTIDE SEQUENCE</scope>
</reference>
<dbReference type="SUPFAM" id="SSF63712">
    <property type="entry name" value="Nicotinic receptor ligand binding domain-like"/>
    <property type="match status" value="1"/>
</dbReference>
<evidence type="ECO:0000256" key="7">
    <source>
        <dbReference type="ARBA" id="ARBA00023170"/>
    </source>
</evidence>
<feature type="non-terminal residue" evidence="12">
    <location>
        <position position="91"/>
    </location>
</feature>
<evidence type="ECO:0000256" key="8">
    <source>
        <dbReference type="ARBA" id="ARBA00023286"/>
    </source>
</evidence>
<organism evidence="12 13">
    <name type="scientific">Rotaria magnacalcarata</name>
    <dbReference type="NCBI Taxonomy" id="392030"/>
    <lineage>
        <taxon>Eukaryota</taxon>
        <taxon>Metazoa</taxon>
        <taxon>Spiralia</taxon>
        <taxon>Gnathifera</taxon>
        <taxon>Rotifera</taxon>
        <taxon>Eurotatoria</taxon>
        <taxon>Bdelloidea</taxon>
        <taxon>Philodinida</taxon>
        <taxon>Philodinidae</taxon>
        <taxon>Rotaria</taxon>
    </lineage>
</organism>
<evidence type="ECO:0000256" key="10">
    <source>
        <dbReference type="ARBA" id="ARBA00034099"/>
    </source>
</evidence>
<name>A0A820VBU5_9BILA</name>
<dbReference type="EMBL" id="CAJOBG010052848">
    <property type="protein sequence ID" value="CAF4497599.1"/>
    <property type="molecule type" value="Genomic_DNA"/>
</dbReference>
<evidence type="ECO:0000256" key="3">
    <source>
        <dbReference type="ARBA" id="ARBA00022692"/>
    </source>
</evidence>
<sequence length="91" mass="10760">NGSYHEEQLFKELFQNYNPLIRPVRNVEDTITVSFSIALLQLISVVEKEQVLKTNVWLQVGWHDYQMQWKREKYGGIQSIRAPPSQVWTPD</sequence>
<dbReference type="PRINTS" id="PR00254">
    <property type="entry name" value="NICOTINICR"/>
</dbReference>
<dbReference type="Pfam" id="PF02931">
    <property type="entry name" value="Neur_chan_LBD"/>
    <property type="match status" value="1"/>
</dbReference>
<evidence type="ECO:0000313" key="12">
    <source>
        <dbReference type="EMBL" id="CAF4497599.1"/>
    </source>
</evidence>
<keyword evidence="3" id="KW-0812">Transmembrane</keyword>
<keyword evidence="8" id="KW-1071">Ligand-gated ion channel</keyword>
<evidence type="ECO:0000259" key="11">
    <source>
        <dbReference type="Pfam" id="PF02931"/>
    </source>
</evidence>
<dbReference type="AlphaFoldDB" id="A0A820VBU5"/>
<gene>
    <name evidence="12" type="ORF">OVN521_LOCUS40554</name>
</gene>
<dbReference type="PANTHER" id="PTHR18945">
    <property type="entry name" value="NEUROTRANSMITTER GATED ION CHANNEL"/>
    <property type="match status" value="1"/>
</dbReference>
<evidence type="ECO:0000256" key="9">
    <source>
        <dbReference type="ARBA" id="ARBA00023303"/>
    </source>
</evidence>
<comment type="caution">
    <text evidence="12">The sequence shown here is derived from an EMBL/GenBank/DDBJ whole genome shotgun (WGS) entry which is preliminary data.</text>
</comment>
<dbReference type="Gene3D" id="2.70.170.10">
    <property type="entry name" value="Neurotransmitter-gated ion-channel ligand-binding domain"/>
    <property type="match status" value="1"/>
</dbReference>
<evidence type="ECO:0000313" key="13">
    <source>
        <dbReference type="Proteomes" id="UP000663866"/>
    </source>
</evidence>
<evidence type="ECO:0000256" key="1">
    <source>
        <dbReference type="ARBA" id="ARBA00022448"/>
    </source>
</evidence>
<accession>A0A820VBU5</accession>
<protein>
    <recommendedName>
        <fullName evidence="11">Neurotransmitter-gated ion-channel ligand-binding domain-containing protein</fullName>
    </recommendedName>
</protein>
<keyword evidence="9" id="KW-0407">Ion channel</keyword>
<feature type="non-terminal residue" evidence="12">
    <location>
        <position position="1"/>
    </location>
</feature>
<dbReference type="InterPro" id="IPR006202">
    <property type="entry name" value="Neur_chan_lig-bd"/>
</dbReference>
<evidence type="ECO:0000256" key="5">
    <source>
        <dbReference type="ARBA" id="ARBA00023065"/>
    </source>
</evidence>
<evidence type="ECO:0000256" key="6">
    <source>
        <dbReference type="ARBA" id="ARBA00023136"/>
    </source>
</evidence>
<keyword evidence="4" id="KW-0770">Synapse</keyword>
<keyword evidence="6" id="KW-0472">Membrane</keyword>
<dbReference type="GO" id="GO:0045211">
    <property type="term" value="C:postsynaptic membrane"/>
    <property type="evidence" value="ECO:0007669"/>
    <property type="project" value="InterPro"/>
</dbReference>